<dbReference type="Proteomes" id="UP000051581">
    <property type="component" value="Unassembled WGS sequence"/>
</dbReference>
<evidence type="ECO:0008006" key="3">
    <source>
        <dbReference type="Google" id="ProtNLM"/>
    </source>
</evidence>
<evidence type="ECO:0000313" key="2">
    <source>
        <dbReference type="Proteomes" id="UP000051581"/>
    </source>
</evidence>
<dbReference type="EMBL" id="AZEA01000003">
    <property type="protein sequence ID" value="KRK89246.1"/>
    <property type="molecule type" value="Genomic_DNA"/>
</dbReference>
<protein>
    <recommendedName>
        <fullName evidence="3">D-alanyl-D-alanine carboxypeptidase</fullName>
    </recommendedName>
</protein>
<gene>
    <name evidence="1" type="ORF">FD17_GL001733</name>
</gene>
<comment type="caution">
    <text evidence="1">The sequence shown here is derived from an EMBL/GenBank/DDBJ whole genome shotgun (WGS) entry which is preliminary data.</text>
</comment>
<name>A0A0R1KZW9_9LACO</name>
<accession>A0A0R1KZW9</accession>
<organism evidence="1 2">
    <name type="scientific">Lentilactobacillus sunkii DSM 19904</name>
    <dbReference type="NCBI Taxonomy" id="1423808"/>
    <lineage>
        <taxon>Bacteria</taxon>
        <taxon>Bacillati</taxon>
        <taxon>Bacillota</taxon>
        <taxon>Bacilli</taxon>
        <taxon>Lactobacillales</taxon>
        <taxon>Lactobacillaceae</taxon>
        <taxon>Lentilactobacillus</taxon>
    </lineage>
</organism>
<reference evidence="1 2" key="1">
    <citation type="journal article" date="2015" name="Genome Announc.">
        <title>Expanding the biotechnology potential of lactobacilli through comparative genomics of 213 strains and associated genera.</title>
        <authorList>
            <person name="Sun Z."/>
            <person name="Harris H.M."/>
            <person name="McCann A."/>
            <person name="Guo C."/>
            <person name="Argimon S."/>
            <person name="Zhang W."/>
            <person name="Yang X."/>
            <person name="Jeffery I.B."/>
            <person name="Cooney J.C."/>
            <person name="Kagawa T.F."/>
            <person name="Liu W."/>
            <person name="Song Y."/>
            <person name="Salvetti E."/>
            <person name="Wrobel A."/>
            <person name="Rasinkangas P."/>
            <person name="Parkhill J."/>
            <person name="Rea M.C."/>
            <person name="O'Sullivan O."/>
            <person name="Ritari J."/>
            <person name="Douillard F.P."/>
            <person name="Paul Ross R."/>
            <person name="Yang R."/>
            <person name="Briner A.E."/>
            <person name="Felis G.E."/>
            <person name="de Vos W.M."/>
            <person name="Barrangou R."/>
            <person name="Klaenhammer T.R."/>
            <person name="Caufield P.W."/>
            <person name="Cui Y."/>
            <person name="Zhang H."/>
            <person name="O'Toole P.W."/>
        </authorList>
    </citation>
    <scope>NUCLEOTIDE SEQUENCE [LARGE SCALE GENOMIC DNA]</scope>
    <source>
        <strain evidence="1 2">DSM 19904</strain>
    </source>
</reference>
<dbReference type="AlphaFoldDB" id="A0A0R1KZW9"/>
<keyword evidence="2" id="KW-1185">Reference proteome</keyword>
<dbReference type="PATRIC" id="fig|1423808.3.peg.1754"/>
<sequence length="283" mass="32948">MKSGDIYMKFKSLFSMIVAGTALGIGMTMTMPSVSANGYQRIKTSWESSPTWFQVKSQYKHKKVYMWNSNHTKKILQLNNYPNSNRNRNHTYTYKHNGKLSVYYGINGWTPKNHYTRKGIVWGGYLRPGYNTNYKVWNNLQLGRFSNNQEYAKYIQESPSQRFSKKVLKLFPNTPLSWRLSSEWSAFPIQTDPTTGIKSLPSFTDVIVLQSVNKYFDRAFYKNNISDSQRLNLVKKALDKAGYDQAKRNTLSDYQIGIFYYDKHHQEAADEYPGIILAKPIQK</sequence>
<proteinExistence type="predicted"/>
<evidence type="ECO:0000313" key="1">
    <source>
        <dbReference type="EMBL" id="KRK89246.1"/>
    </source>
</evidence>